<name>A0AAP0RWV6_LIQFO</name>
<reference evidence="1 2" key="1">
    <citation type="journal article" date="2024" name="Plant J.">
        <title>Genome sequences and population genomics reveal climatic adaptation and genomic divergence between two closely related sweetgum species.</title>
        <authorList>
            <person name="Xu W.Q."/>
            <person name="Ren C.Q."/>
            <person name="Zhang X.Y."/>
            <person name="Comes H.P."/>
            <person name="Liu X.H."/>
            <person name="Li Y.G."/>
            <person name="Kettle C.J."/>
            <person name="Jalonen R."/>
            <person name="Gaisberger H."/>
            <person name="Ma Y.Z."/>
            <person name="Qiu Y.X."/>
        </authorList>
    </citation>
    <scope>NUCLEOTIDE SEQUENCE [LARGE SCALE GENOMIC DNA]</scope>
    <source>
        <strain evidence="1">Hangzhou</strain>
    </source>
</reference>
<sequence length="203" mass="22581">MKMPSGFHGKSHGYLSKDLGSSLLMSLNTIFIAWDDLEGGIGFKSVFLVSAWPHISSNGYQIRFSEFPDQHCDIGYIVPEWVVTKPTTSDLQSIYGSGKVLPTATIILLLKPAKVEAVKKQLSRIHPEIMLFLHKIKRLSIQENSGGSYTTDSVSAISISSETNLISLRSHGADSRIVLLSVKEEADATENTCRYYIWKQVFQ</sequence>
<protein>
    <submittedName>
        <fullName evidence="1">Uncharacterized protein</fullName>
    </submittedName>
</protein>
<dbReference type="Proteomes" id="UP001415857">
    <property type="component" value="Unassembled WGS sequence"/>
</dbReference>
<dbReference type="InterPro" id="IPR052957">
    <property type="entry name" value="Auxin_embryo_med"/>
</dbReference>
<dbReference type="PANTHER" id="PTHR32387">
    <property type="entry name" value="WU:FJ29H11"/>
    <property type="match status" value="1"/>
</dbReference>
<accession>A0AAP0RWV6</accession>
<evidence type="ECO:0000313" key="1">
    <source>
        <dbReference type="EMBL" id="KAK9283306.1"/>
    </source>
</evidence>
<keyword evidence="2" id="KW-1185">Reference proteome</keyword>
<dbReference type="EMBL" id="JBBPBK010000006">
    <property type="protein sequence ID" value="KAK9283306.1"/>
    <property type="molecule type" value="Genomic_DNA"/>
</dbReference>
<organism evidence="1 2">
    <name type="scientific">Liquidambar formosana</name>
    <name type="common">Formosan gum</name>
    <dbReference type="NCBI Taxonomy" id="63359"/>
    <lineage>
        <taxon>Eukaryota</taxon>
        <taxon>Viridiplantae</taxon>
        <taxon>Streptophyta</taxon>
        <taxon>Embryophyta</taxon>
        <taxon>Tracheophyta</taxon>
        <taxon>Spermatophyta</taxon>
        <taxon>Magnoliopsida</taxon>
        <taxon>eudicotyledons</taxon>
        <taxon>Gunneridae</taxon>
        <taxon>Pentapetalae</taxon>
        <taxon>Saxifragales</taxon>
        <taxon>Altingiaceae</taxon>
        <taxon>Liquidambar</taxon>
    </lineage>
</organism>
<gene>
    <name evidence="1" type="ORF">L1049_011544</name>
</gene>
<comment type="caution">
    <text evidence="1">The sequence shown here is derived from an EMBL/GenBank/DDBJ whole genome shotgun (WGS) entry which is preliminary data.</text>
</comment>
<evidence type="ECO:0000313" key="2">
    <source>
        <dbReference type="Proteomes" id="UP001415857"/>
    </source>
</evidence>
<dbReference type="AlphaFoldDB" id="A0AAP0RWV6"/>
<dbReference type="PANTHER" id="PTHR32387:SF11">
    <property type="entry name" value="PROTEIN NO VEIN C-TERMINAL DOMAIN-CONTAINING PROTEIN"/>
    <property type="match status" value="1"/>
</dbReference>
<proteinExistence type="predicted"/>